<dbReference type="Gene3D" id="2.70.98.10">
    <property type="match status" value="1"/>
</dbReference>
<evidence type="ECO:0000259" key="4">
    <source>
        <dbReference type="Pfam" id="PF00723"/>
    </source>
</evidence>
<organism evidence="6 7">
    <name type="scientific">Luteolibacter pohnpeiensis</name>
    <dbReference type="NCBI Taxonomy" id="454153"/>
    <lineage>
        <taxon>Bacteria</taxon>
        <taxon>Pseudomonadati</taxon>
        <taxon>Verrucomicrobiota</taxon>
        <taxon>Verrucomicrobiia</taxon>
        <taxon>Verrucomicrobiales</taxon>
        <taxon>Verrucomicrobiaceae</taxon>
        <taxon>Luteolibacter</taxon>
    </lineage>
</organism>
<dbReference type="InterPro" id="IPR008928">
    <property type="entry name" value="6-hairpin_glycosidase_sf"/>
</dbReference>
<dbReference type="RefSeq" id="WP_200268777.1">
    <property type="nucleotide sequence ID" value="NZ_JAENIJ010000007.1"/>
</dbReference>
<keyword evidence="2" id="KW-0378">Hydrolase</keyword>
<dbReference type="GO" id="GO:0004553">
    <property type="term" value="F:hydrolase activity, hydrolyzing O-glycosyl compounds"/>
    <property type="evidence" value="ECO:0007669"/>
    <property type="project" value="TreeGrafter"/>
</dbReference>
<dbReference type="GO" id="GO:0016757">
    <property type="term" value="F:glycosyltransferase activity"/>
    <property type="evidence" value="ECO:0007669"/>
    <property type="project" value="UniProtKB-ARBA"/>
</dbReference>
<dbReference type="EMBL" id="JAENIJ010000007">
    <property type="protein sequence ID" value="MBK1882034.1"/>
    <property type="molecule type" value="Genomic_DNA"/>
</dbReference>
<dbReference type="GO" id="GO:0005975">
    <property type="term" value="P:carbohydrate metabolic process"/>
    <property type="evidence" value="ECO:0007669"/>
    <property type="project" value="InterPro"/>
</dbReference>
<dbReference type="PANTHER" id="PTHR31616">
    <property type="entry name" value="TREHALASE"/>
    <property type="match status" value="1"/>
</dbReference>
<evidence type="ECO:0000256" key="3">
    <source>
        <dbReference type="ARBA" id="ARBA00023295"/>
    </source>
</evidence>
<dbReference type="Pfam" id="PF00723">
    <property type="entry name" value="Glyco_hydro_15"/>
    <property type="match status" value="2"/>
</dbReference>
<feature type="domain" description="Glucodextranase N-terminal" evidence="5">
    <location>
        <begin position="9"/>
        <end position="271"/>
    </location>
</feature>
<dbReference type="Proteomes" id="UP000603141">
    <property type="component" value="Unassembled WGS sequence"/>
</dbReference>
<protein>
    <submittedName>
        <fullName evidence="6">Glucoamylase</fullName>
    </submittedName>
</protein>
<dbReference type="SUPFAM" id="SSF48208">
    <property type="entry name" value="Six-hairpin glycosidases"/>
    <property type="match status" value="1"/>
</dbReference>
<feature type="domain" description="GH15-like" evidence="4">
    <location>
        <begin position="297"/>
        <end position="348"/>
    </location>
</feature>
<comment type="similarity">
    <text evidence="1">Belongs to the glycosyl hydrolase 15 family.</text>
</comment>
<evidence type="ECO:0000259" key="5">
    <source>
        <dbReference type="Pfam" id="PF09137"/>
    </source>
</evidence>
<dbReference type="AlphaFoldDB" id="A0A934VW08"/>
<evidence type="ECO:0000256" key="1">
    <source>
        <dbReference type="ARBA" id="ARBA00006188"/>
    </source>
</evidence>
<name>A0A934VW08_9BACT</name>
<dbReference type="InterPro" id="IPR011013">
    <property type="entry name" value="Gal_mutarotase_sf_dom"/>
</dbReference>
<dbReference type="InterPro" id="IPR046966">
    <property type="entry name" value="Glucoamylase_active_site"/>
</dbReference>
<proteinExistence type="inferred from homology"/>
<dbReference type="InterPro" id="IPR014718">
    <property type="entry name" value="GH-type_carb-bd"/>
</dbReference>
<keyword evidence="3" id="KW-0326">Glycosidase</keyword>
<evidence type="ECO:0000313" key="7">
    <source>
        <dbReference type="Proteomes" id="UP000603141"/>
    </source>
</evidence>
<dbReference type="CDD" id="cd07430">
    <property type="entry name" value="GH15_N"/>
    <property type="match status" value="1"/>
</dbReference>
<dbReference type="InterPro" id="IPR015220">
    <property type="entry name" value="Glucodextranase_N"/>
</dbReference>
<accession>A0A934VW08</accession>
<comment type="caution">
    <text evidence="6">The sequence shown here is derived from an EMBL/GenBank/DDBJ whole genome shotgun (WGS) entry which is preliminary data.</text>
</comment>
<dbReference type="Gene3D" id="1.50.10.10">
    <property type="match status" value="1"/>
</dbReference>
<dbReference type="InterPro" id="IPR011613">
    <property type="entry name" value="GH15-like"/>
</dbReference>
<dbReference type="PROSITE" id="PS00820">
    <property type="entry name" value="GLUCOAMYLASE"/>
    <property type="match status" value="1"/>
</dbReference>
<dbReference type="InterPro" id="IPR012341">
    <property type="entry name" value="6hp_glycosidase-like_sf"/>
</dbReference>
<dbReference type="GO" id="GO:0030246">
    <property type="term" value="F:carbohydrate binding"/>
    <property type="evidence" value="ECO:0007669"/>
    <property type="project" value="InterPro"/>
</dbReference>
<dbReference type="SUPFAM" id="SSF74650">
    <property type="entry name" value="Galactose mutarotase-like"/>
    <property type="match status" value="1"/>
</dbReference>
<keyword evidence="7" id="KW-1185">Reference proteome</keyword>
<gene>
    <name evidence="6" type="ORF">JIN85_06385</name>
</gene>
<reference evidence="6" key="1">
    <citation type="submission" date="2021-01" db="EMBL/GenBank/DDBJ databases">
        <title>Modified the classification status of verrucomicrobia.</title>
        <authorList>
            <person name="Feng X."/>
        </authorList>
    </citation>
    <scope>NUCLEOTIDE SEQUENCE</scope>
    <source>
        <strain evidence="6">KCTC 22041</strain>
    </source>
</reference>
<evidence type="ECO:0000313" key="6">
    <source>
        <dbReference type="EMBL" id="MBK1882034.1"/>
    </source>
</evidence>
<evidence type="ECO:0000256" key="2">
    <source>
        <dbReference type="ARBA" id="ARBA00022801"/>
    </source>
</evidence>
<dbReference type="Pfam" id="PF09137">
    <property type="entry name" value="Glucodextran_N"/>
    <property type="match status" value="1"/>
</dbReference>
<sequence>MSHPSSSIAFGAPGIEPRWTSSAKIGVGTAYSSSSNVWFTLSHGIVNEIYYPHVDLPNTRDLQFLISDGETFCHQESTDMDHEVEYPEENVLFYRLINRDRGGRYRIIKEILGEPHSPVLLVHTKLEILDPSYEGKLRMYVLLAPHVKGTGRNNNARWEDVGGRNLLHAYREEIHLMLGCHPDFSKRSVGFVGASDGWRDLMDNFQMDWEFQSAVDGNLALTAEVDLTDGLEFTVGVGFGYSQQSASTQLLQAFATPFDQLKKRYFEQWQRTRNDMDLASHTGDGASMVRLSKCVLLAHEDKIFPGASVASLSIPWGEIKDDSDRGGYHLVWTRDMVHTATALLACGETESPLRALIWLSCVQAPDGCLPQNSGINGAPYWQAIQLDEVAAPILLAWRLLQHDALRDFDPRTVVFRAARFLILNGPVTGQERWEENAGYSPSTLASLIAGLVGAAEFASRQDDDETARILLDHADWLEANLEKWTTTKCGELLEGTPKHYIRITPADPGDPVASPDPDTVEIHIANGGGIHPARNVISGDFLQLVRLGIRDASDPLIVDSIAVLDHVLKRELPQGPSWRRYNHDGYGQNPDGTAFDGTGEGRCWVILTGERGHYELAAGKDPLPFIQAIEDFANEGGMLPEQLWDAEDLPDGKMKMGAPTGSAMPLCWSHAEYLALVNSRRNGVCFDRMEPVYQRYVANRVAASVSIWTLSHQLQSVDPGQKMRVVLDQAAMVRFSTNDWNTHTDLELVYHETLDLWWVDLPTSELKSGTLVRFTFCWKQGNHWENRNFHFVLR</sequence>
<dbReference type="PANTHER" id="PTHR31616:SF0">
    <property type="entry name" value="GLUCAN 1,4-ALPHA-GLUCOSIDASE"/>
    <property type="match status" value="1"/>
</dbReference>
<feature type="domain" description="GH15-like" evidence="4">
    <location>
        <begin position="371"/>
        <end position="676"/>
    </location>
</feature>